<gene>
    <name evidence="2" type="ORF">PoB_003629100</name>
</gene>
<proteinExistence type="predicted"/>
<comment type="caution">
    <text evidence="2">The sequence shown here is derived from an EMBL/GenBank/DDBJ whole genome shotgun (WGS) entry which is preliminary data.</text>
</comment>
<feature type="compositionally biased region" description="Basic and acidic residues" evidence="1">
    <location>
        <begin position="114"/>
        <end position="123"/>
    </location>
</feature>
<name>A0AAV4ANN7_9GAST</name>
<sequence>MTWLKDFLAYFVNCDLNNYKTLGHDNLQQSVEMLAATATRKYIPYKNADTAIKKSNKGVVISMISSKRKKWRHISIKTKENLSTRWPSITEIHGINPAATTAGASDVDSNCATTDKKKNNNNN</sequence>
<feature type="compositionally biased region" description="Polar residues" evidence="1">
    <location>
        <begin position="99"/>
        <end position="113"/>
    </location>
</feature>
<keyword evidence="3" id="KW-1185">Reference proteome</keyword>
<dbReference type="AlphaFoldDB" id="A0AAV4ANN7"/>
<dbReference type="EMBL" id="BLXT01004127">
    <property type="protein sequence ID" value="GFO09786.1"/>
    <property type="molecule type" value="Genomic_DNA"/>
</dbReference>
<evidence type="ECO:0000256" key="1">
    <source>
        <dbReference type="SAM" id="MobiDB-lite"/>
    </source>
</evidence>
<evidence type="ECO:0000313" key="3">
    <source>
        <dbReference type="Proteomes" id="UP000735302"/>
    </source>
</evidence>
<evidence type="ECO:0000313" key="2">
    <source>
        <dbReference type="EMBL" id="GFO09786.1"/>
    </source>
</evidence>
<organism evidence="2 3">
    <name type="scientific">Plakobranchus ocellatus</name>
    <dbReference type="NCBI Taxonomy" id="259542"/>
    <lineage>
        <taxon>Eukaryota</taxon>
        <taxon>Metazoa</taxon>
        <taxon>Spiralia</taxon>
        <taxon>Lophotrochozoa</taxon>
        <taxon>Mollusca</taxon>
        <taxon>Gastropoda</taxon>
        <taxon>Heterobranchia</taxon>
        <taxon>Euthyneura</taxon>
        <taxon>Panpulmonata</taxon>
        <taxon>Sacoglossa</taxon>
        <taxon>Placobranchoidea</taxon>
        <taxon>Plakobranchidae</taxon>
        <taxon>Plakobranchus</taxon>
    </lineage>
</organism>
<protein>
    <submittedName>
        <fullName evidence="2">Uncharacterized protein</fullName>
    </submittedName>
</protein>
<feature type="region of interest" description="Disordered" evidence="1">
    <location>
        <begin position="99"/>
        <end position="123"/>
    </location>
</feature>
<dbReference type="Proteomes" id="UP000735302">
    <property type="component" value="Unassembled WGS sequence"/>
</dbReference>
<reference evidence="2 3" key="1">
    <citation type="journal article" date="2021" name="Elife">
        <title>Chloroplast acquisition without the gene transfer in kleptoplastic sea slugs, Plakobranchus ocellatus.</title>
        <authorList>
            <person name="Maeda T."/>
            <person name="Takahashi S."/>
            <person name="Yoshida T."/>
            <person name="Shimamura S."/>
            <person name="Takaki Y."/>
            <person name="Nagai Y."/>
            <person name="Toyoda A."/>
            <person name="Suzuki Y."/>
            <person name="Arimoto A."/>
            <person name="Ishii H."/>
            <person name="Satoh N."/>
            <person name="Nishiyama T."/>
            <person name="Hasebe M."/>
            <person name="Maruyama T."/>
            <person name="Minagawa J."/>
            <person name="Obokata J."/>
            <person name="Shigenobu S."/>
        </authorList>
    </citation>
    <scope>NUCLEOTIDE SEQUENCE [LARGE SCALE GENOMIC DNA]</scope>
</reference>
<accession>A0AAV4ANN7</accession>